<reference evidence="3" key="1">
    <citation type="submission" date="2016-11" db="EMBL/GenBank/DDBJ databases">
        <authorList>
            <person name="Sisinthy S."/>
            <person name="Ara S."/>
            <person name="Gundlapally S.R."/>
        </authorList>
    </citation>
    <scope>NUCLEOTIDE SEQUENCE [LARGE SCALE GENOMIC DNA]</scope>
    <source>
        <strain evidence="3">V1-41</strain>
    </source>
</reference>
<dbReference type="Proteomes" id="UP000242231">
    <property type="component" value="Unassembled WGS sequence"/>
</dbReference>
<keyword evidence="3" id="KW-1185">Reference proteome</keyword>
<proteinExistence type="predicted"/>
<dbReference type="SUPFAM" id="SSF52540">
    <property type="entry name" value="P-loop containing nucleoside triphosphate hydrolases"/>
    <property type="match status" value="1"/>
</dbReference>
<dbReference type="EMBL" id="MPZM01000036">
    <property type="protein sequence ID" value="PPL15238.1"/>
    <property type="molecule type" value="Genomic_DNA"/>
</dbReference>
<evidence type="ECO:0000313" key="2">
    <source>
        <dbReference type="EMBL" id="PPL15238.1"/>
    </source>
</evidence>
<dbReference type="Gene3D" id="3.40.50.300">
    <property type="entry name" value="P-loop containing nucleotide triphosphate hydrolases"/>
    <property type="match status" value="1"/>
</dbReference>
<dbReference type="GO" id="GO:0004519">
    <property type="term" value="F:endonuclease activity"/>
    <property type="evidence" value="ECO:0007669"/>
    <property type="project" value="UniProtKB-KW"/>
</dbReference>
<evidence type="ECO:0000313" key="3">
    <source>
        <dbReference type="Proteomes" id="UP000242231"/>
    </source>
</evidence>
<evidence type="ECO:0000259" key="1">
    <source>
        <dbReference type="Pfam" id="PF12102"/>
    </source>
</evidence>
<keyword evidence="2" id="KW-0540">Nuclease</keyword>
<gene>
    <name evidence="2" type="ORF">UN63_13305</name>
</gene>
<keyword evidence="2" id="KW-0378">Hydrolase</keyword>
<name>A0A2P5TJQ9_9GAMM</name>
<protein>
    <submittedName>
        <fullName evidence="2">Restriction endonuclease</fullName>
    </submittedName>
</protein>
<accession>A0A2P5TJQ9</accession>
<dbReference type="Pfam" id="PF12102">
    <property type="entry name" value="MrcB_N"/>
    <property type="match status" value="1"/>
</dbReference>
<dbReference type="AlphaFoldDB" id="A0A2P5TJQ9"/>
<dbReference type="Gene3D" id="3.30.920.90">
    <property type="match status" value="1"/>
</dbReference>
<dbReference type="InterPro" id="IPR027417">
    <property type="entry name" value="P-loop_NTPase"/>
</dbReference>
<feature type="domain" description="Type IV methyl-directed restriction enzyme EcoKMcrB subunit DNA-binding" evidence="1">
    <location>
        <begin position="10"/>
        <end position="188"/>
    </location>
</feature>
<sequence length="615" mass="69618">MRLKEILETVTNSWSSAIHEQFTDHPVANLLRQELLREVKKEVSLFDPSYEVKSSAGAGNWASVPWLSILNPRITTSTQSGVYPVYLFCADGSGLYLSLGFGTTELKEKYGTQGARKESAQLREEIRKSVTKLDSWNETINLNSNTSLGKSYEWASAGAKFYPANSIPDDNILLSDLNEILSIYSSLEGVKMNENTNNDKEVSLQSLSKPLLLLAGISGTGKSRFIRKQAEKTGSLNETYCLVSVRPDWHEPSDLLGYISRLNGAAEYVITDVLQFITKAWRAIVDAGISVERKYIDNQGEAFAASGEHEQLHSVLPYWLCLDEMNLAPVEQYFADYLSVLETRQWSWNKSEFCYLSDPLLKATTINQLSEPDKLREELGLADEKYDVLWQLFCKHGIGIPFNLIVAGTVNMDETTHGFSRKVIDRALSFDFGDFFPNDFSEYFNPTTTNKALTYPIWSFVNIEQLPDIDIDGKKSIAFLNSVNEVLDNTPFKLAFRSLNELLLSVISQQPQSDTELKAIWDDFLMCKVLPRIEGDSDKLAHNDIEKSLLMELHSTLENELSDIWHEPENSDSARPDLYREKNDGSVITIPCRSKKKITWMQNRLSKSGFTSFWP</sequence>
<keyword evidence="2" id="KW-0255">Endonuclease</keyword>
<dbReference type="InterPro" id="IPR021961">
    <property type="entry name" value="McrB_DNA-bd"/>
</dbReference>
<comment type="caution">
    <text evidence="2">The sequence shown here is derived from an EMBL/GenBank/DDBJ whole genome shotgun (WGS) entry which is preliminary data.</text>
</comment>
<organism evidence="2 3">
    <name type="scientific">Oceanisphaera arctica</name>
    <dbReference type="NCBI Taxonomy" id="641510"/>
    <lineage>
        <taxon>Bacteria</taxon>
        <taxon>Pseudomonadati</taxon>
        <taxon>Pseudomonadota</taxon>
        <taxon>Gammaproteobacteria</taxon>
        <taxon>Aeromonadales</taxon>
        <taxon>Aeromonadaceae</taxon>
        <taxon>Oceanisphaera</taxon>
    </lineage>
</organism>
<dbReference type="OrthoDB" id="9781481at2"/>